<dbReference type="Proteomes" id="UP000323439">
    <property type="component" value="Unassembled WGS sequence"/>
</dbReference>
<dbReference type="InterPro" id="IPR008964">
    <property type="entry name" value="Invasin/intimin_cell_adhesion"/>
</dbReference>
<evidence type="ECO:0008006" key="3">
    <source>
        <dbReference type="Google" id="ProtNLM"/>
    </source>
</evidence>
<dbReference type="EMBL" id="FMXB01000014">
    <property type="protein sequence ID" value="SDA62698.1"/>
    <property type="molecule type" value="Genomic_DNA"/>
</dbReference>
<dbReference type="SUPFAM" id="SSF49373">
    <property type="entry name" value="Invasin/intimin cell-adhesion fragments"/>
    <property type="match status" value="1"/>
</dbReference>
<reference evidence="1 2" key="1">
    <citation type="submission" date="2016-10" db="EMBL/GenBank/DDBJ databases">
        <authorList>
            <person name="Varghese N."/>
            <person name="Submissions S."/>
        </authorList>
    </citation>
    <scope>NUCLEOTIDE SEQUENCE [LARGE SCALE GENOMIC DNA]</scope>
    <source>
        <strain evidence="1 2">DSM 16643</strain>
    </source>
</reference>
<evidence type="ECO:0000313" key="2">
    <source>
        <dbReference type="Proteomes" id="UP000323439"/>
    </source>
</evidence>
<dbReference type="STRING" id="230361.sm9_1491"/>
<dbReference type="PROSITE" id="PS51257">
    <property type="entry name" value="PROKAR_LIPOPROTEIN"/>
    <property type="match status" value="1"/>
</dbReference>
<dbReference type="AlphaFoldDB" id="A0A1G5WWW7"/>
<protein>
    <recommendedName>
        <fullName evidence="3">Adhesin-like protein</fullName>
    </recommendedName>
</protein>
<gene>
    <name evidence="1" type="ORF">SAMN02910315_01774</name>
</gene>
<dbReference type="Gene3D" id="2.60.40.10">
    <property type="entry name" value="Immunoglobulins"/>
    <property type="match status" value="1"/>
</dbReference>
<evidence type="ECO:0000313" key="1">
    <source>
        <dbReference type="EMBL" id="SDA62698.1"/>
    </source>
</evidence>
<proteinExistence type="predicted"/>
<keyword evidence="2" id="KW-1185">Reference proteome</keyword>
<dbReference type="RefSeq" id="WP_149732297.1">
    <property type="nucleotide sequence ID" value="NZ_FMXB01000014.1"/>
</dbReference>
<organism evidence="1 2">
    <name type="scientific">Methanobrevibacter millerae</name>
    <dbReference type="NCBI Taxonomy" id="230361"/>
    <lineage>
        <taxon>Archaea</taxon>
        <taxon>Methanobacteriati</taxon>
        <taxon>Methanobacteriota</taxon>
        <taxon>Methanomada group</taxon>
        <taxon>Methanobacteria</taxon>
        <taxon>Methanobacteriales</taxon>
        <taxon>Methanobacteriaceae</taxon>
        <taxon>Methanobrevibacter</taxon>
    </lineage>
</organism>
<accession>A0A1G5WWW7</accession>
<sequence length="119" mass="12767">MNKKIIFALLIFVFACSFAYAAQASQIEITSPDTLKNGDFFNLTLTAKDGSPIADQVVDIIVIAESGEQNHINFTTDKDGKLGFGIAGVNPGQYTFNCTFNGTADFETCNASQKLTVTA</sequence>
<name>A0A1G5WWW7_9EURY</name>
<dbReference type="OrthoDB" id="377635at2157"/>
<dbReference type="InterPro" id="IPR013783">
    <property type="entry name" value="Ig-like_fold"/>
</dbReference>